<evidence type="ECO:0000256" key="4">
    <source>
        <dbReference type="ARBA" id="ARBA00022692"/>
    </source>
</evidence>
<dbReference type="PANTHER" id="PTHR30561:SF0">
    <property type="entry name" value="GUANIDINIUM EXPORTER"/>
    <property type="match status" value="1"/>
</dbReference>
<reference evidence="10" key="1">
    <citation type="submission" date="2018-12" db="EMBL/GenBank/DDBJ databases">
        <title>Bacillus chawlae sp. nov., Bacillus glennii sp. nov., and Bacillus saganii sp. nov. Isolated from the Vehicle Assembly Building at Kennedy Space Center where the Viking Spacecraft were Assembled.</title>
        <authorList>
            <person name="Seuylemezian A."/>
            <person name="Vaishampayan P."/>
        </authorList>
    </citation>
    <scope>NUCLEOTIDE SEQUENCE [LARGE SCALE GENOMIC DNA]</scope>
    <source>
        <strain evidence="10">DSM 13966</strain>
    </source>
</reference>
<dbReference type="STRING" id="285983.UB32_11620"/>
<name>A0A427TXM6_9BACI</name>
<dbReference type="GO" id="GO:0005886">
    <property type="term" value="C:plasma membrane"/>
    <property type="evidence" value="ECO:0007669"/>
    <property type="project" value="UniProtKB-SubCell"/>
</dbReference>
<evidence type="ECO:0000256" key="1">
    <source>
        <dbReference type="ARBA" id="ARBA00004651"/>
    </source>
</evidence>
<comment type="similarity">
    <text evidence="7">Belongs to the drug/metabolite transporter (DMT) superfamily. Small multidrug resistance (SMR) (TC 2.A.7.1) family.</text>
</comment>
<dbReference type="FunFam" id="1.10.3730.20:FF:000001">
    <property type="entry name" value="Quaternary ammonium compound resistance transporter SugE"/>
    <property type="match status" value="1"/>
</dbReference>
<keyword evidence="2" id="KW-0813">Transport</keyword>
<feature type="transmembrane region" description="Helical" evidence="8">
    <location>
        <begin position="27"/>
        <end position="46"/>
    </location>
</feature>
<evidence type="ECO:0000313" key="9">
    <source>
        <dbReference type="EMBL" id="RSD29223.1"/>
    </source>
</evidence>
<dbReference type="SUPFAM" id="SSF103481">
    <property type="entry name" value="Multidrug resistance efflux transporter EmrE"/>
    <property type="match status" value="1"/>
</dbReference>
<dbReference type="PANTHER" id="PTHR30561">
    <property type="entry name" value="SMR FAMILY PROTON-DEPENDENT DRUG EFFLUX TRANSPORTER SUGE"/>
    <property type="match status" value="1"/>
</dbReference>
<comment type="subcellular location">
    <subcellularLocation>
        <location evidence="1 7">Cell membrane</location>
        <topology evidence="1 7">Multi-pass membrane protein</topology>
    </subcellularLocation>
</comment>
<evidence type="ECO:0000256" key="6">
    <source>
        <dbReference type="ARBA" id="ARBA00023136"/>
    </source>
</evidence>
<organism evidence="9 10">
    <name type="scientific">Mesobacillus subterraneus</name>
    <dbReference type="NCBI Taxonomy" id="285983"/>
    <lineage>
        <taxon>Bacteria</taxon>
        <taxon>Bacillati</taxon>
        <taxon>Bacillota</taxon>
        <taxon>Bacilli</taxon>
        <taxon>Bacillales</taxon>
        <taxon>Bacillaceae</taxon>
        <taxon>Mesobacillus</taxon>
    </lineage>
</organism>
<dbReference type="RefSeq" id="WP_125478094.1">
    <property type="nucleotide sequence ID" value="NZ_RSFW01000002.1"/>
</dbReference>
<dbReference type="Pfam" id="PF00893">
    <property type="entry name" value="Multi_Drug_Res"/>
    <property type="match status" value="1"/>
</dbReference>
<keyword evidence="5 8" id="KW-1133">Transmembrane helix</keyword>
<dbReference type="InterPro" id="IPR000390">
    <property type="entry name" value="Small_drug/metabolite_transptr"/>
</dbReference>
<dbReference type="AlphaFoldDB" id="A0A427TXM6"/>
<gene>
    <name evidence="9" type="primary">sugE</name>
    <name evidence="9" type="ORF">EJA10_00800</name>
</gene>
<evidence type="ECO:0000256" key="8">
    <source>
        <dbReference type="SAM" id="Phobius"/>
    </source>
</evidence>
<proteinExistence type="inferred from homology"/>
<feature type="transmembrane region" description="Helical" evidence="8">
    <location>
        <begin position="58"/>
        <end position="78"/>
    </location>
</feature>
<dbReference type="InterPro" id="IPR045324">
    <property type="entry name" value="Small_multidrug_res"/>
</dbReference>
<keyword evidence="4 7" id="KW-0812">Transmembrane</keyword>
<evidence type="ECO:0000313" key="10">
    <source>
        <dbReference type="Proteomes" id="UP000279911"/>
    </source>
</evidence>
<feature type="transmembrane region" description="Helical" evidence="8">
    <location>
        <begin position="84"/>
        <end position="103"/>
    </location>
</feature>
<evidence type="ECO:0000256" key="3">
    <source>
        <dbReference type="ARBA" id="ARBA00022475"/>
    </source>
</evidence>
<accession>A0A427TXM6</accession>
<dbReference type="Proteomes" id="UP000279911">
    <property type="component" value="Unassembled WGS sequence"/>
</dbReference>
<protein>
    <submittedName>
        <fullName evidence="9">Quaternary ammonium compound efflux SMR transporter SugE</fullName>
    </submittedName>
</protein>
<comment type="caution">
    <text evidence="9">The sequence shown here is derived from an EMBL/GenBank/DDBJ whole genome shotgun (WGS) entry which is preliminary data.</text>
</comment>
<evidence type="ECO:0000256" key="5">
    <source>
        <dbReference type="ARBA" id="ARBA00022989"/>
    </source>
</evidence>
<dbReference type="GO" id="GO:0022857">
    <property type="term" value="F:transmembrane transporter activity"/>
    <property type="evidence" value="ECO:0007669"/>
    <property type="project" value="InterPro"/>
</dbReference>
<dbReference type="NCBIfam" id="NF008512">
    <property type="entry name" value="PRK11431.1"/>
    <property type="match status" value="1"/>
</dbReference>
<evidence type="ECO:0000256" key="2">
    <source>
        <dbReference type="ARBA" id="ARBA00022448"/>
    </source>
</evidence>
<dbReference type="InterPro" id="IPR037185">
    <property type="entry name" value="EmrE-like"/>
</dbReference>
<dbReference type="Gene3D" id="1.10.3730.20">
    <property type="match status" value="1"/>
</dbReference>
<sequence>MAWVFLIVAGIFEVVWAIGLKYTEGFTKLFPSIITVVGMAISFYFLSMAIKTLPIGTAYAIWTGIGAAGAVILGIILFGEPRNFLRLLFVGFILVGIIGLKATSGSN</sequence>
<evidence type="ECO:0000256" key="7">
    <source>
        <dbReference type="RuleBase" id="RU003942"/>
    </source>
</evidence>
<dbReference type="OrthoDB" id="21828at2"/>
<keyword evidence="6 8" id="KW-0472">Membrane</keyword>
<keyword evidence="3" id="KW-1003">Cell membrane</keyword>
<dbReference type="EMBL" id="RSFW01000002">
    <property type="protein sequence ID" value="RSD29223.1"/>
    <property type="molecule type" value="Genomic_DNA"/>
</dbReference>